<dbReference type="AlphaFoldDB" id="A0A7C2VF76"/>
<protein>
    <submittedName>
        <fullName evidence="11">KpsF/GutQ family sugar-phosphate isomerase</fullName>
    </submittedName>
</protein>
<evidence type="ECO:0000256" key="2">
    <source>
        <dbReference type="ARBA" id="ARBA00022737"/>
    </source>
</evidence>
<dbReference type="EMBL" id="DSFP01000067">
    <property type="protein sequence ID" value="HEW46568.1"/>
    <property type="molecule type" value="Genomic_DNA"/>
</dbReference>
<reference evidence="11" key="1">
    <citation type="journal article" date="2020" name="mSystems">
        <title>Genome- and Community-Level Interaction Insights into Carbon Utilization and Element Cycling Functions of Hydrothermarchaeota in Hydrothermal Sediment.</title>
        <authorList>
            <person name="Zhou Z."/>
            <person name="Liu Y."/>
            <person name="Xu W."/>
            <person name="Pan J."/>
            <person name="Luo Z.H."/>
            <person name="Li M."/>
        </authorList>
    </citation>
    <scope>NUCLEOTIDE SEQUENCE [LARGE SCALE GENOMIC DNA]</scope>
    <source>
        <strain evidence="11">SpSt-132</strain>
    </source>
</reference>
<keyword evidence="6" id="KW-0479">Metal-binding</keyword>
<feature type="domain" description="CBS" evidence="9">
    <location>
        <begin position="268"/>
        <end position="320"/>
    </location>
</feature>
<dbReference type="PIRSF" id="PIRSF004692">
    <property type="entry name" value="KdsD_KpsF"/>
    <property type="match status" value="1"/>
</dbReference>
<dbReference type="Pfam" id="PF01380">
    <property type="entry name" value="SIS"/>
    <property type="match status" value="1"/>
</dbReference>
<evidence type="ECO:0000256" key="6">
    <source>
        <dbReference type="PIRSR" id="PIRSR004692-2"/>
    </source>
</evidence>
<keyword evidence="2" id="KW-0677">Repeat</keyword>
<dbReference type="FunFam" id="3.10.580.10:FF:000007">
    <property type="entry name" value="Arabinose 5-phosphate isomerase"/>
    <property type="match status" value="1"/>
</dbReference>
<feature type="site" description="Catalytically relevant" evidence="7">
    <location>
        <position position="144"/>
    </location>
</feature>
<dbReference type="CDD" id="cd04604">
    <property type="entry name" value="CBS_pair_SIS_assoc"/>
    <property type="match status" value="1"/>
</dbReference>
<dbReference type="GO" id="GO:0046872">
    <property type="term" value="F:metal ion binding"/>
    <property type="evidence" value="ECO:0007669"/>
    <property type="project" value="UniProtKB-KW"/>
</dbReference>
<dbReference type="Gene3D" id="3.40.50.10490">
    <property type="entry name" value="Glucose-6-phosphate isomerase like protein, domain 1"/>
    <property type="match status" value="1"/>
</dbReference>
<dbReference type="InterPro" id="IPR046342">
    <property type="entry name" value="CBS_dom_sf"/>
</dbReference>
<dbReference type="FunFam" id="3.40.50.10490:FF:000011">
    <property type="entry name" value="Arabinose 5-phosphate isomerase"/>
    <property type="match status" value="1"/>
</dbReference>
<name>A0A7C2VF76_9AQUI</name>
<evidence type="ECO:0000256" key="7">
    <source>
        <dbReference type="PIRSR" id="PIRSR004692-3"/>
    </source>
</evidence>
<feature type="site" description="Catalytically relevant" evidence="7">
    <location>
        <position position="51"/>
    </location>
</feature>
<dbReference type="PANTHER" id="PTHR42745">
    <property type="match status" value="1"/>
</dbReference>
<dbReference type="PANTHER" id="PTHR42745:SF1">
    <property type="entry name" value="ARABINOSE 5-PHOSPHATE ISOMERASE KDSD"/>
    <property type="match status" value="1"/>
</dbReference>
<dbReference type="SUPFAM" id="SSF53697">
    <property type="entry name" value="SIS domain"/>
    <property type="match status" value="1"/>
</dbReference>
<evidence type="ECO:0000259" key="9">
    <source>
        <dbReference type="PROSITE" id="PS51371"/>
    </source>
</evidence>
<dbReference type="InterPro" id="IPR046348">
    <property type="entry name" value="SIS_dom_sf"/>
</dbReference>
<evidence type="ECO:0000256" key="3">
    <source>
        <dbReference type="ARBA" id="ARBA00023122"/>
    </source>
</evidence>
<feature type="site" description="Catalytically relevant" evidence="7">
    <location>
        <position position="103"/>
    </location>
</feature>
<keyword evidence="4 11" id="KW-0413">Isomerase</keyword>
<evidence type="ECO:0000259" key="10">
    <source>
        <dbReference type="PROSITE" id="PS51464"/>
    </source>
</evidence>
<feature type="binding site" evidence="6">
    <location>
        <position position="74"/>
    </location>
    <ligand>
        <name>Zn(2+)</name>
        <dbReference type="ChEBI" id="CHEBI:29105"/>
    </ligand>
</feature>
<evidence type="ECO:0000256" key="8">
    <source>
        <dbReference type="PROSITE-ProRule" id="PRU00703"/>
    </source>
</evidence>
<dbReference type="GO" id="GO:0019146">
    <property type="term" value="F:arabinose-5-phosphate isomerase activity"/>
    <property type="evidence" value="ECO:0007669"/>
    <property type="project" value="UniProtKB-ARBA"/>
</dbReference>
<evidence type="ECO:0000256" key="1">
    <source>
        <dbReference type="ARBA" id="ARBA00008165"/>
    </source>
</evidence>
<dbReference type="InterPro" id="IPR000644">
    <property type="entry name" value="CBS_dom"/>
</dbReference>
<evidence type="ECO:0000256" key="4">
    <source>
        <dbReference type="ARBA" id="ARBA00023235"/>
    </source>
</evidence>
<dbReference type="Pfam" id="PF00571">
    <property type="entry name" value="CBS"/>
    <property type="match status" value="2"/>
</dbReference>
<dbReference type="CDD" id="cd05014">
    <property type="entry name" value="SIS_Kpsf"/>
    <property type="match status" value="1"/>
</dbReference>
<keyword evidence="6" id="KW-0862">Zinc</keyword>
<comment type="similarity">
    <text evidence="1 5">Belongs to the SIS family. GutQ/KpsF subfamily.</text>
</comment>
<dbReference type="InterPro" id="IPR035474">
    <property type="entry name" value="SIS_Kpsf"/>
</dbReference>
<sequence>MEDVLQKAKRVFDIEIESLKRLRDSLDENFIKAIGLIRNCKGKVITTGVGKSGHIARKVASTLASTGTPAHYLHPAEALHGDLGVIDTGDVVIAFSNSGESPEVISLLPYIKLLGTPLIAITNNPQSTLAKHADVHIFLAVEREACPLQLAPTSSSTASLVLGDALAMVLLELNGFTEKDFALRHPAGSLGRKLRRVADLCHTGEEVPVVKENTPMREVIIEMSSKGFGATAVVDEDGRLVGIITDGDLRRFANRGGKFDESLARDVMTKNPKTARMDELAVEALRRMEDYKITVLLVVDGENRPVGIIHMHDILRAGVV</sequence>
<feature type="domain" description="SIS" evidence="10">
    <location>
        <begin position="33"/>
        <end position="176"/>
    </location>
</feature>
<dbReference type="InterPro" id="IPR004800">
    <property type="entry name" value="KdsD/KpsF-type"/>
</dbReference>
<dbReference type="GO" id="GO:0097367">
    <property type="term" value="F:carbohydrate derivative binding"/>
    <property type="evidence" value="ECO:0007669"/>
    <property type="project" value="InterPro"/>
</dbReference>
<dbReference type="InterPro" id="IPR001347">
    <property type="entry name" value="SIS_dom"/>
</dbReference>
<dbReference type="Gene3D" id="3.10.580.10">
    <property type="entry name" value="CBS-domain"/>
    <property type="match status" value="1"/>
</dbReference>
<accession>A0A7C2VF76</accession>
<comment type="caution">
    <text evidence="11">The sequence shown here is derived from an EMBL/GenBank/DDBJ whole genome shotgun (WGS) entry which is preliminary data.</text>
</comment>
<dbReference type="GO" id="GO:1901135">
    <property type="term" value="P:carbohydrate derivative metabolic process"/>
    <property type="evidence" value="ECO:0007669"/>
    <property type="project" value="InterPro"/>
</dbReference>
<evidence type="ECO:0000256" key="5">
    <source>
        <dbReference type="PIRNR" id="PIRNR004692"/>
    </source>
</evidence>
<dbReference type="PROSITE" id="PS51371">
    <property type="entry name" value="CBS"/>
    <property type="match status" value="2"/>
</dbReference>
<evidence type="ECO:0000313" key="11">
    <source>
        <dbReference type="EMBL" id="HEW46568.1"/>
    </source>
</evidence>
<keyword evidence="3 8" id="KW-0129">CBS domain</keyword>
<feature type="site" description="Catalytically relevant" evidence="7">
    <location>
        <position position="185"/>
    </location>
</feature>
<proteinExistence type="inferred from homology"/>
<organism evidence="11">
    <name type="scientific">Hydrogenobacter sp</name>
    <dbReference type="NCBI Taxonomy" id="2152829"/>
    <lineage>
        <taxon>Bacteria</taxon>
        <taxon>Pseudomonadati</taxon>
        <taxon>Aquificota</taxon>
        <taxon>Aquificia</taxon>
        <taxon>Aquificales</taxon>
        <taxon>Aquificaceae</taxon>
        <taxon>Hydrogenobacter</taxon>
    </lineage>
</organism>
<dbReference type="SMART" id="SM00116">
    <property type="entry name" value="CBS"/>
    <property type="match status" value="2"/>
</dbReference>
<gene>
    <name evidence="11" type="ORF">ENO47_07900</name>
</gene>
<dbReference type="NCBIfam" id="TIGR00393">
    <property type="entry name" value="kpsF"/>
    <property type="match status" value="1"/>
</dbReference>
<dbReference type="GO" id="GO:0005975">
    <property type="term" value="P:carbohydrate metabolic process"/>
    <property type="evidence" value="ECO:0007669"/>
    <property type="project" value="InterPro"/>
</dbReference>
<dbReference type="PROSITE" id="PS51464">
    <property type="entry name" value="SIS"/>
    <property type="match status" value="1"/>
</dbReference>
<dbReference type="InterPro" id="IPR050986">
    <property type="entry name" value="GutQ/KpsF_isomerases"/>
</dbReference>
<feature type="domain" description="CBS" evidence="9">
    <location>
        <begin position="201"/>
        <end position="261"/>
    </location>
</feature>